<dbReference type="Gramene" id="OBART09G05750.1">
    <property type="protein sequence ID" value="OBART09G05750.1"/>
    <property type="gene ID" value="OBART09G05750"/>
</dbReference>
<reference evidence="2" key="1">
    <citation type="journal article" date="2009" name="Rice">
        <title>De Novo Next Generation Sequencing of Plant Genomes.</title>
        <authorList>
            <person name="Rounsley S."/>
            <person name="Marri P.R."/>
            <person name="Yu Y."/>
            <person name="He R."/>
            <person name="Sisneros N."/>
            <person name="Goicoechea J.L."/>
            <person name="Lee S.J."/>
            <person name="Angelova A."/>
            <person name="Kudrna D."/>
            <person name="Luo M."/>
            <person name="Affourtit J."/>
            <person name="Desany B."/>
            <person name="Knight J."/>
            <person name="Niazi F."/>
            <person name="Egholm M."/>
            <person name="Wing R.A."/>
        </authorList>
    </citation>
    <scope>NUCLEOTIDE SEQUENCE [LARGE SCALE GENOMIC DNA]</scope>
    <source>
        <strain evidence="2">cv. IRGC 105608</strain>
    </source>
</reference>
<organism evidence="2">
    <name type="scientific">Oryza barthii</name>
    <dbReference type="NCBI Taxonomy" id="65489"/>
    <lineage>
        <taxon>Eukaryota</taxon>
        <taxon>Viridiplantae</taxon>
        <taxon>Streptophyta</taxon>
        <taxon>Embryophyta</taxon>
        <taxon>Tracheophyta</taxon>
        <taxon>Spermatophyta</taxon>
        <taxon>Magnoliopsida</taxon>
        <taxon>Liliopsida</taxon>
        <taxon>Poales</taxon>
        <taxon>Poaceae</taxon>
        <taxon>BOP clade</taxon>
        <taxon>Oryzoideae</taxon>
        <taxon>Oryzeae</taxon>
        <taxon>Oryzinae</taxon>
        <taxon>Oryza</taxon>
    </lineage>
</organism>
<dbReference type="AlphaFoldDB" id="A0A0D3H5C3"/>
<dbReference type="PaxDb" id="65489-OBART09G05750.1"/>
<reference evidence="2" key="2">
    <citation type="submission" date="2015-03" db="UniProtKB">
        <authorList>
            <consortium name="EnsemblPlants"/>
        </authorList>
    </citation>
    <scope>IDENTIFICATION</scope>
</reference>
<name>A0A0D3H5C3_9ORYZ</name>
<feature type="region of interest" description="Disordered" evidence="1">
    <location>
        <begin position="34"/>
        <end position="66"/>
    </location>
</feature>
<dbReference type="EnsemblPlants" id="OBART09G05750.1">
    <property type="protein sequence ID" value="OBART09G05750.1"/>
    <property type="gene ID" value="OBART09G05750"/>
</dbReference>
<accession>A0A0D3H5C3</accession>
<evidence type="ECO:0000313" key="2">
    <source>
        <dbReference type="EnsemblPlants" id="OBART09G05750.1"/>
    </source>
</evidence>
<dbReference type="HOGENOM" id="CLU_2835211_0_0_1"/>
<sequence>MRWSRLANAKRIERRGGEAQQLYEYVLIERERHRPRPPGSQMIAAARGSEEGNAETANGRALVAGG</sequence>
<evidence type="ECO:0000313" key="3">
    <source>
        <dbReference type="Proteomes" id="UP000026960"/>
    </source>
</evidence>
<evidence type="ECO:0000256" key="1">
    <source>
        <dbReference type="SAM" id="MobiDB-lite"/>
    </source>
</evidence>
<protein>
    <submittedName>
        <fullName evidence="2">Uncharacterized protein</fullName>
    </submittedName>
</protein>
<dbReference type="Proteomes" id="UP000026960">
    <property type="component" value="Chromosome 9"/>
</dbReference>
<proteinExistence type="predicted"/>
<keyword evidence="3" id="KW-1185">Reference proteome</keyword>